<dbReference type="SUPFAM" id="SSF55120">
    <property type="entry name" value="Pseudouridine synthase"/>
    <property type="match status" value="1"/>
</dbReference>
<feature type="compositionally biased region" description="Polar residues" evidence="5">
    <location>
        <begin position="384"/>
        <end position="397"/>
    </location>
</feature>
<dbReference type="Gene3D" id="3.30.70.1560">
    <property type="entry name" value="Alpha-L RNA-binding motif"/>
    <property type="match status" value="1"/>
</dbReference>
<comment type="caution">
    <text evidence="7">The sequence shown here is derived from an EMBL/GenBank/DDBJ whole genome shotgun (WGS) entry which is preliminary data.</text>
</comment>
<evidence type="ECO:0000256" key="2">
    <source>
        <dbReference type="ARBA" id="ARBA00023235"/>
    </source>
</evidence>
<dbReference type="InterPro" id="IPR002942">
    <property type="entry name" value="S4_RNA-bd"/>
</dbReference>
<dbReference type="SMART" id="SM00363">
    <property type="entry name" value="S4"/>
    <property type="match status" value="1"/>
</dbReference>
<dbReference type="InterPro" id="IPR036986">
    <property type="entry name" value="S4_RNA-bd_sf"/>
</dbReference>
<accession>A0ABM8R777</accession>
<name>A0ABM8R777_9BACT</name>
<dbReference type="Proteomes" id="UP000675880">
    <property type="component" value="Unassembled WGS sequence"/>
</dbReference>
<comment type="similarity">
    <text evidence="1 4">Belongs to the pseudouridine synthase RsuA family.</text>
</comment>
<keyword evidence="2 4" id="KW-0413">Isomerase</keyword>
<dbReference type="Pfam" id="PF00849">
    <property type="entry name" value="PseudoU_synth_2"/>
    <property type="match status" value="1"/>
</dbReference>
<dbReference type="RefSeq" id="WP_246507546.1">
    <property type="nucleotide sequence ID" value="NZ_CAJNBJ010000003.1"/>
</dbReference>
<dbReference type="Gene3D" id="3.30.70.580">
    <property type="entry name" value="Pseudouridine synthase I, catalytic domain, N-terminal subdomain"/>
    <property type="match status" value="1"/>
</dbReference>
<dbReference type="NCBIfam" id="TIGR00093">
    <property type="entry name" value="pseudouridine synthase"/>
    <property type="match status" value="1"/>
</dbReference>
<dbReference type="PROSITE" id="PS50889">
    <property type="entry name" value="S4"/>
    <property type="match status" value="1"/>
</dbReference>
<dbReference type="EMBL" id="CAJNBJ010000003">
    <property type="protein sequence ID" value="CAE6736905.1"/>
    <property type="molecule type" value="Genomic_DNA"/>
</dbReference>
<dbReference type="InterPro" id="IPR020103">
    <property type="entry name" value="PsdUridine_synth_cat_dom_sf"/>
</dbReference>
<evidence type="ECO:0000256" key="3">
    <source>
        <dbReference type="PROSITE-ProRule" id="PRU00182"/>
    </source>
</evidence>
<dbReference type="PROSITE" id="PS01149">
    <property type="entry name" value="PSI_RSU"/>
    <property type="match status" value="1"/>
</dbReference>
<sequence>MEVRLQKLIAGTGLASRRKAEELITSGRVTINGAVVRELGIKVDPDRDHVKVDGKHLRAAQPYVYVILNKPKNVMSTLDDPEGRPTVKDFLRGVSVRVFPVGRLDFDSEGLMLLTNHGDLAQALLHPRYHVPKTYLIKVKGVLNDAEIGTLERGVKLEDGLTAPAKVQKISRAESNSWLEVTIHEGRKHQVKRMLEAVGHAVIKLTRVRMGPLLLGDLAAGEYRFLTDREANRLRELVGDRIARAERPELDASGKPVRWMPPTEPAPPRPPKPVRTGRGPRSQRSESGGRPKPDREVRISSRPGSGGRKRPMSHGAKFRRNTTSSGVKRGPKREVGEFEGRVSGEARSLQRPQGERGGRPLRSGEKSQGSGRGAAPGRPGAGQKFQQNRRGGSQSSRPGERGSAKPSRHSTRRRA</sequence>
<dbReference type="InterPro" id="IPR000748">
    <property type="entry name" value="PsdUridine_synth_RsuA/RluB/E/F"/>
</dbReference>
<dbReference type="InterPro" id="IPR020094">
    <property type="entry name" value="TruA/RsuA/RluB/E/F_N"/>
</dbReference>
<dbReference type="CDD" id="cd00165">
    <property type="entry name" value="S4"/>
    <property type="match status" value="1"/>
</dbReference>
<evidence type="ECO:0000256" key="4">
    <source>
        <dbReference type="RuleBase" id="RU003887"/>
    </source>
</evidence>
<protein>
    <recommendedName>
        <fullName evidence="4">Pseudouridine synthase</fullName>
        <ecNumber evidence="4">5.4.99.-</ecNumber>
    </recommendedName>
</protein>
<gene>
    <name evidence="7" type="ORF">NSPZN2_110050</name>
</gene>
<dbReference type="InterPro" id="IPR018496">
    <property type="entry name" value="PsdUridine_synth_RsuA/RluB_CS"/>
</dbReference>
<dbReference type="GO" id="GO:0016853">
    <property type="term" value="F:isomerase activity"/>
    <property type="evidence" value="ECO:0007669"/>
    <property type="project" value="UniProtKB-KW"/>
</dbReference>
<reference evidence="7 8" key="1">
    <citation type="submission" date="2021-02" db="EMBL/GenBank/DDBJ databases">
        <authorList>
            <person name="Han P."/>
        </authorList>
    </citation>
    <scope>NUCLEOTIDE SEQUENCE [LARGE SCALE GENOMIC DNA]</scope>
    <source>
        <strain evidence="7">Candidatus Nitrospira sp. ZN2</strain>
    </source>
</reference>
<evidence type="ECO:0000256" key="1">
    <source>
        <dbReference type="ARBA" id="ARBA00008348"/>
    </source>
</evidence>
<proteinExistence type="inferred from homology"/>
<dbReference type="PANTHER" id="PTHR47683">
    <property type="entry name" value="PSEUDOURIDINE SYNTHASE FAMILY PROTEIN-RELATED"/>
    <property type="match status" value="1"/>
</dbReference>
<evidence type="ECO:0000313" key="8">
    <source>
        <dbReference type="Proteomes" id="UP000675880"/>
    </source>
</evidence>
<dbReference type="InterPro" id="IPR006145">
    <property type="entry name" value="PsdUridine_synth_RsuA/RluA"/>
</dbReference>
<dbReference type="EC" id="5.4.99.-" evidence="4"/>
<feature type="compositionally biased region" description="Basic and acidic residues" evidence="5">
    <location>
        <begin position="332"/>
        <end position="344"/>
    </location>
</feature>
<dbReference type="InterPro" id="IPR050343">
    <property type="entry name" value="RsuA_PseudoU_synthase"/>
</dbReference>
<organism evidence="7 8">
    <name type="scientific">Nitrospira defluvii</name>
    <dbReference type="NCBI Taxonomy" id="330214"/>
    <lineage>
        <taxon>Bacteria</taxon>
        <taxon>Pseudomonadati</taxon>
        <taxon>Nitrospirota</taxon>
        <taxon>Nitrospiria</taxon>
        <taxon>Nitrospirales</taxon>
        <taxon>Nitrospiraceae</taxon>
        <taxon>Nitrospira</taxon>
    </lineage>
</organism>
<dbReference type="Gene3D" id="3.10.290.10">
    <property type="entry name" value="RNA-binding S4 domain"/>
    <property type="match status" value="1"/>
</dbReference>
<evidence type="ECO:0000313" key="7">
    <source>
        <dbReference type="EMBL" id="CAE6736905.1"/>
    </source>
</evidence>
<dbReference type="PANTHER" id="PTHR47683:SF2">
    <property type="entry name" value="RNA-BINDING S4 DOMAIN-CONTAINING PROTEIN"/>
    <property type="match status" value="1"/>
</dbReference>
<feature type="compositionally biased region" description="Basic residues" evidence="5">
    <location>
        <begin position="406"/>
        <end position="415"/>
    </location>
</feature>
<feature type="domain" description="RNA-binding S4" evidence="6">
    <location>
        <begin position="3"/>
        <end position="64"/>
    </location>
</feature>
<feature type="compositionally biased region" description="Basic residues" evidence="5">
    <location>
        <begin position="307"/>
        <end position="320"/>
    </location>
</feature>
<feature type="region of interest" description="Disordered" evidence="5">
    <location>
        <begin position="247"/>
        <end position="415"/>
    </location>
</feature>
<feature type="compositionally biased region" description="Basic and acidic residues" evidence="5">
    <location>
        <begin position="283"/>
        <end position="299"/>
    </location>
</feature>
<keyword evidence="3" id="KW-0694">RNA-binding</keyword>
<dbReference type="CDD" id="cd02870">
    <property type="entry name" value="PseudoU_synth_RsuA_like"/>
    <property type="match status" value="1"/>
</dbReference>
<dbReference type="SUPFAM" id="SSF55174">
    <property type="entry name" value="Alpha-L RNA-binding motif"/>
    <property type="match status" value="1"/>
</dbReference>
<keyword evidence="8" id="KW-1185">Reference proteome</keyword>
<dbReference type="InterPro" id="IPR042092">
    <property type="entry name" value="PsdUridine_s_RsuA/RluB/E/F_cat"/>
</dbReference>
<dbReference type="Pfam" id="PF01479">
    <property type="entry name" value="S4"/>
    <property type="match status" value="1"/>
</dbReference>
<evidence type="ECO:0000256" key="5">
    <source>
        <dbReference type="SAM" id="MobiDB-lite"/>
    </source>
</evidence>
<feature type="compositionally biased region" description="Low complexity" evidence="5">
    <location>
        <begin position="367"/>
        <end position="383"/>
    </location>
</feature>
<feature type="compositionally biased region" description="Basic and acidic residues" evidence="5">
    <location>
        <begin position="353"/>
        <end position="365"/>
    </location>
</feature>
<feature type="compositionally biased region" description="Pro residues" evidence="5">
    <location>
        <begin position="262"/>
        <end position="273"/>
    </location>
</feature>
<evidence type="ECO:0000259" key="6">
    <source>
        <dbReference type="SMART" id="SM00363"/>
    </source>
</evidence>